<dbReference type="SUPFAM" id="SSF56784">
    <property type="entry name" value="HAD-like"/>
    <property type="match status" value="1"/>
</dbReference>
<dbReference type="Proteomes" id="UP000584642">
    <property type="component" value="Unassembled WGS sequence"/>
</dbReference>
<evidence type="ECO:0000256" key="2">
    <source>
        <dbReference type="ARBA" id="ARBA00004818"/>
    </source>
</evidence>
<dbReference type="Gene3D" id="1.10.150.240">
    <property type="entry name" value="Putative phosphatase, domain 2"/>
    <property type="match status" value="1"/>
</dbReference>
<dbReference type="InterPro" id="IPR023214">
    <property type="entry name" value="HAD_sf"/>
</dbReference>
<sequence length="233" mass="25203">MTERPFDGIVFDFDGVILDSATLKLDAFVDFYADEGPEVRRAVADYQRVNGGVSRFVKFRYFEETLLGRPLSEERLRELAERFAALVEDRVAEAPAIPGAIGTLERHAGHVPVFVVSATPEDELRRIVDRRGLARLFTAVRGSPLTKKQIVPGLLADHGLDPARTLFVGDSTHDSDAAEACGLPFLGIVAPGVENPFPAGTVTIADLTDFEDGARRAMGRGAGQPTLAAKTRA</sequence>
<dbReference type="SFLD" id="SFLDS00003">
    <property type="entry name" value="Haloacid_Dehalogenase"/>
    <property type="match status" value="1"/>
</dbReference>
<evidence type="ECO:0000256" key="1">
    <source>
        <dbReference type="ARBA" id="ARBA00000830"/>
    </source>
</evidence>
<comment type="similarity">
    <text evidence="3">Belongs to the HAD-like hydrolase superfamily. CbbY/CbbZ/Gph/YieH family.</text>
</comment>
<dbReference type="EC" id="3.1.3.18" evidence="4"/>
<evidence type="ECO:0000313" key="6">
    <source>
        <dbReference type="Proteomes" id="UP000584642"/>
    </source>
</evidence>
<dbReference type="InterPro" id="IPR036412">
    <property type="entry name" value="HAD-like_sf"/>
</dbReference>
<keyword evidence="6" id="KW-1185">Reference proteome</keyword>
<comment type="catalytic activity">
    <reaction evidence="1">
        <text>2-phosphoglycolate + H2O = glycolate + phosphate</text>
        <dbReference type="Rhea" id="RHEA:14369"/>
        <dbReference type="ChEBI" id="CHEBI:15377"/>
        <dbReference type="ChEBI" id="CHEBI:29805"/>
        <dbReference type="ChEBI" id="CHEBI:43474"/>
        <dbReference type="ChEBI" id="CHEBI:58033"/>
        <dbReference type="EC" id="3.1.3.18"/>
    </reaction>
</comment>
<dbReference type="InterPro" id="IPR050155">
    <property type="entry name" value="HAD-like_hydrolase_sf"/>
</dbReference>
<comment type="pathway">
    <text evidence="2">Organic acid metabolism; glycolate biosynthesis; glycolate from 2-phosphoglycolate: step 1/1.</text>
</comment>
<comment type="caution">
    <text evidence="5">The sequence shown here is derived from an EMBL/GenBank/DDBJ whole genome shotgun (WGS) entry which is preliminary data.</text>
</comment>
<protein>
    <recommendedName>
        <fullName evidence="4">phosphoglycolate phosphatase</fullName>
        <ecNumber evidence="4">3.1.3.18</ecNumber>
    </recommendedName>
</protein>
<evidence type="ECO:0000256" key="4">
    <source>
        <dbReference type="ARBA" id="ARBA00013078"/>
    </source>
</evidence>
<organism evidence="5 6">
    <name type="scientific">Azospirillum oleiclasticum</name>
    <dbReference type="NCBI Taxonomy" id="2735135"/>
    <lineage>
        <taxon>Bacteria</taxon>
        <taxon>Pseudomonadati</taxon>
        <taxon>Pseudomonadota</taxon>
        <taxon>Alphaproteobacteria</taxon>
        <taxon>Rhodospirillales</taxon>
        <taxon>Azospirillaceae</taxon>
        <taxon>Azospirillum</taxon>
    </lineage>
</organism>
<dbReference type="RefSeq" id="WP_180281511.1">
    <property type="nucleotide sequence ID" value="NZ_JABFDB010000004.1"/>
</dbReference>
<dbReference type="InterPro" id="IPR041492">
    <property type="entry name" value="HAD_2"/>
</dbReference>
<name>A0ABX2T9S8_9PROT</name>
<dbReference type="PANTHER" id="PTHR43434:SF1">
    <property type="entry name" value="PHOSPHOGLYCOLATE PHOSPHATASE"/>
    <property type="match status" value="1"/>
</dbReference>
<reference evidence="5 6" key="1">
    <citation type="submission" date="2020-05" db="EMBL/GenBank/DDBJ databases">
        <title>Azospirillum oleiclasticum sp. nov, a nitrogen-fixing and heavy crude oil-emulsifying bacterium isolated from the crude oil of Yumen Oilfield.</title>
        <authorList>
            <person name="Wu D."/>
            <person name="Cai M."/>
            <person name="Zhang X."/>
        </authorList>
    </citation>
    <scope>NUCLEOTIDE SEQUENCE [LARGE SCALE GENOMIC DNA]</scope>
    <source>
        <strain evidence="5 6">ROY-1-1-2</strain>
    </source>
</reference>
<dbReference type="Gene3D" id="3.40.50.1000">
    <property type="entry name" value="HAD superfamily/HAD-like"/>
    <property type="match status" value="1"/>
</dbReference>
<dbReference type="EMBL" id="JABFDB010000004">
    <property type="protein sequence ID" value="NYZ19744.1"/>
    <property type="molecule type" value="Genomic_DNA"/>
</dbReference>
<dbReference type="SFLD" id="SFLDG01129">
    <property type="entry name" value="C1.5:_HAD__Beta-PGM__Phosphata"/>
    <property type="match status" value="1"/>
</dbReference>
<evidence type="ECO:0000313" key="5">
    <source>
        <dbReference type="EMBL" id="NYZ19744.1"/>
    </source>
</evidence>
<dbReference type="GO" id="GO:0016787">
    <property type="term" value="F:hydrolase activity"/>
    <property type="evidence" value="ECO:0007669"/>
    <property type="project" value="UniProtKB-KW"/>
</dbReference>
<gene>
    <name evidence="5" type="ORF">HND93_08475</name>
</gene>
<proteinExistence type="inferred from homology"/>
<dbReference type="InterPro" id="IPR023198">
    <property type="entry name" value="PGP-like_dom2"/>
</dbReference>
<dbReference type="PANTHER" id="PTHR43434">
    <property type="entry name" value="PHOSPHOGLYCOLATE PHOSPHATASE"/>
    <property type="match status" value="1"/>
</dbReference>
<accession>A0ABX2T9S8</accession>
<dbReference type="Pfam" id="PF13419">
    <property type="entry name" value="HAD_2"/>
    <property type="match status" value="1"/>
</dbReference>
<evidence type="ECO:0000256" key="3">
    <source>
        <dbReference type="ARBA" id="ARBA00006171"/>
    </source>
</evidence>
<keyword evidence="5" id="KW-0378">Hydrolase</keyword>